<dbReference type="Gene3D" id="1.10.287.1060">
    <property type="entry name" value="ESAT-6-like"/>
    <property type="match status" value="1"/>
</dbReference>
<evidence type="ECO:0000313" key="2">
    <source>
        <dbReference type="Proteomes" id="UP001208017"/>
    </source>
</evidence>
<keyword evidence="2" id="KW-1185">Reference proteome</keyword>
<gene>
    <name evidence="1" type="ORF">OS242_21000</name>
</gene>
<evidence type="ECO:0008006" key="3">
    <source>
        <dbReference type="Google" id="ProtNLM"/>
    </source>
</evidence>
<dbReference type="RefSeq" id="WP_267153639.1">
    <property type="nucleotide sequence ID" value="NZ_JAPMLT010000020.1"/>
</dbReference>
<proteinExistence type="predicted"/>
<protein>
    <recommendedName>
        <fullName evidence="3">LXG domain-containing protein</fullName>
    </recommendedName>
</protein>
<dbReference type="EMBL" id="JAPMLT010000020">
    <property type="protein sequence ID" value="MCX7572391.1"/>
    <property type="molecule type" value="Genomic_DNA"/>
</dbReference>
<name>A0ABT3X9P9_9BACL</name>
<comment type="caution">
    <text evidence="1">The sequence shown here is derived from an EMBL/GenBank/DDBJ whole genome shotgun (WGS) entry which is preliminary data.</text>
</comment>
<organism evidence="1 2">
    <name type="scientific">Tumebacillus lacus</name>
    <dbReference type="NCBI Taxonomy" id="2995335"/>
    <lineage>
        <taxon>Bacteria</taxon>
        <taxon>Bacillati</taxon>
        <taxon>Bacillota</taxon>
        <taxon>Bacilli</taxon>
        <taxon>Bacillales</taxon>
        <taxon>Alicyclobacillaceae</taxon>
        <taxon>Tumebacillus</taxon>
    </lineage>
</organism>
<evidence type="ECO:0000313" key="1">
    <source>
        <dbReference type="EMBL" id="MCX7572391.1"/>
    </source>
</evidence>
<dbReference type="Proteomes" id="UP001208017">
    <property type="component" value="Unassembled WGS sequence"/>
</dbReference>
<reference evidence="1 2" key="1">
    <citation type="submission" date="2022-11" db="EMBL/GenBank/DDBJ databases">
        <title>Study of microbial diversity in lake waters.</title>
        <authorList>
            <person name="Zhang J."/>
        </authorList>
    </citation>
    <scope>NUCLEOTIDE SEQUENCE [LARGE SCALE GENOMIC DNA]</scope>
    <source>
        <strain evidence="1 2">DT12</strain>
    </source>
</reference>
<accession>A0ABT3X9P9</accession>
<sequence>MRYPYANTYLIRSGAQRFSFAAMEMRQSAQKIESLTYSVHDGASGWQGAGYEAFQSVAGNLKGDTLTSSHAFEQVASALSSLAGSYDGINRMYQQVEQMDQEIHSLEGQLYYADEERRDALRDSLSHVRYRRRALLQEAEREEHQANARAAAAFDEAGAMANRMYFDAGAVFAMQATQAARQVKEFFGDMKDKAGQVFRQVLPEEFRDFAEDLRRGFCIISRWNWPTRCMNRFRRGGRSLIRWVC</sequence>